<evidence type="ECO:0000313" key="2">
    <source>
        <dbReference type="Proteomes" id="UP001155380"/>
    </source>
</evidence>
<dbReference type="AlphaFoldDB" id="A0AAJ1BU65"/>
<sequence length="53" mass="6069">MTSDQASAPGINQAIRIERVSRIWAPSDSLFPNRSEAERMQATYDTYRVRPLD</sequence>
<dbReference type="Proteomes" id="UP001155380">
    <property type="component" value="Unassembled WGS sequence"/>
</dbReference>
<evidence type="ECO:0000313" key="1">
    <source>
        <dbReference type="EMBL" id="MCO5956218.1"/>
    </source>
</evidence>
<comment type="caution">
    <text evidence="1">The sequence shown here is derived from an EMBL/GenBank/DDBJ whole genome shotgun (WGS) entry which is preliminary data.</text>
</comment>
<protein>
    <submittedName>
        <fullName evidence="1">Uncharacterized protein</fullName>
    </submittedName>
</protein>
<name>A0AAJ1BU65_9HYPH</name>
<accession>A0AAJ1BU65</accession>
<proteinExistence type="predicted"/>
<dbReference type="RefSeq" id="WP_250914589.1">
    <property type="nucleotide sequence ID" value="NZ_JAMXLX010000001.1"/>
</dbReference>
<dbReference type="EMBL" id="JAMXLX010000001">
    <property type="protein sequence ID" value="MCO5956218.1"/>
    <property type="molecule type" value="Genomic_DNA"/>
</dbReference>
<reference evidence="1" key="1">
    <citation type="submission" date="2022-06" db="EMBL/GenBank/DDBJ databases">
        <authorList>
            <person name="Sun Q."/>
        </authorList>
    </citation>
    <scope>NUCLEOTIDE SEQUENCE</scope>
    <source>
        <strain evidence="1">S101</strain>
    </source>
</reference>
<organism evidence="1 2">
    <name type="scientific">Ciceribacter sichuanensis</name>
    <dbReference type="NCBI Taxonomy" id="2949647"/>
    <lineage>
        <taxon>Bacteria</taxon>
        <taxon>Pseudomonadati</taxon>
        <taxon>Pseudomonadota</taxon>
        <taxon>Alphaproteobacteria</taxon>
        <taxon>Hyphomicrobiales</taxon>
        <taxon>Rhizobiaceae</taxon>
        <taxon>Ciceribacter</taxon>
    </lineage>
</organism>
<gene>
    <name evidence="1" type="ORF">NBH21_05510</name>
</gene>